<protein>
    <recommendedName>
        <fullName evidence="3">Transposase</fullName>
    </recommendedName>
</protein>
<proteinExistence type="predicted"/>
<dbReference type="EMBL" id="OX458333">
    <property type="protein sequence ID" value="CAI8914152.1"/>
    <property type="molecule type" value="Genomic_DNA"/>
</dbReference>
<sequence>MAIPLAEYFVPMPAARGYGRPFQLRANQALGELNPCDLFFRNDLNTPELNRLLRSDDECSEKPNAAEIHTRVRINRKSRRKPEPVTSANTGLRLELGHVPFETGKTGHYTLQFEQAFRHFGRKGVKNKCR</sequence>
<reference evidence="1 2" key="1">
    <citation type="submission" date="2023-03" db="EMBL/GenBank/DDBJ databases">
        <authorList>
            <person name="Pearce D."/>
        </authorList>
    </citation>
    <scope>NUCLEOTIDE SEQUENCE [LARGE SCALE GENOMIC DNA]</scope>
    <source>
        <strain evidence="1">Msz</strain>
    </source>
</reference>
<gene>
    <name evidence="1" type="ORF">MSZNOR_3703</name>
</gene>
<dbReference type="Proteomes" id="UP001162030">
    <property type="component" value="Chromosome"/>
</dbReference>
<accession>A0ABM9I5Y7</accession>
<name>A0ABM9I5Y7_9GAMM</name>
<evidence type="ECO:0000313" key="2">
    <source>
        <dbReference type="Proteomes" id="UP001162030"/>
    </source>
</evidence>
<evidence type="ECO:0000313" key="1">
    <source>
        <dbReference type="EMBL" id="CAI8914152.1"/>
    </source>
</evidence>
<keyword evidence="2" id="KW-1185">Reference proteome</keyword>
<evidence type="ECO:0008006" key="3">
    <source>
        <dbReference type="Google" id="ProtNLM"/>
    </source>
</evidence>
<organism evidence="1 2">
    <name type="scientific">Methylocaldum szegediense</name>
    <dbReference type="NCBI Taxonomy" id="73780"/>
    <lineage>
        <taxon>Bacteria</taxon>
        <taxon>Pseudomonadati</taxon>
        <taxon>Pseudomonadota</taxon>
        <taxon>Gammaproteobacteria</taxon>
        <taxon>Methylococcales</taxon>
        <taxon>Methylococcaceae</taxon>
        <taxon>Methylocaldum</taxon>
    </lineage>
</organism>